<gene>
    <name evidence="1" type="ORF">NM208_g11527</name>
</gene>
<evidence type="ECO:0000313" key="2">
    <source>
        <dbReference type="Proteomes" id="UP001148629"/>
    </source>
</evidence>
<accession>A0ACC1RSJ5</accession>
<name>A0ACC1RSJ5_9HYPO</name>
<comment type="caution">
    <text evidence="1">The sequence shown here is derived from an EMBL/GenBank/DDBJ whole genome shotgun (WGS) entry which is preliminary data.</text>
</comment>
<organism evidence="1 2">
    <name type="scientific">Fusarium decemcellulare</name>
    <dbReference type="NCBI Taxonomy" id="57161"/>
    <lineage>
        <taxon>Eukaryota</taxon>
        <taxon>Fungi</taxon>
        <taxon>Dikarya</taxon>
        <taxon>Ascomycota</taxon>
        <taxon>Pezizomycotina</taxon>
        <taxon>Sordariomycetes</taxon>
        <taxon>Hypocreomycetidae</taxon>
        <taxon>Hypocreales</taxon>
        <taxon>Nectriaceae</taxon>
        <taxon>Fusarium</taxon>
        <taxon>Fusarium decemcellulare species complex</taxon>
    </lineage>
</organism>
<protein>
    <submittedName>
        <fullName evidence="1">Uncharacterized protein</fullName>
    </submittedName>
</protein>
<reference evidence="1" key="1">
    <citation type="submission" date="2022-08" db="EMBL/GenBank/DDBJ databases">
        <title>Genome Sequence of Fusarium decemcellulare.</title>
        <authorList>
            <person name="Buettner E."/>
        </authorList>
    </citation>
    <scope>NUCLEOTIDE SEQUENCE</scope>
    <source>
        <strain evidence="1">Babe19</strain>
    </source>
</reference>
<proteinExistence type="predicted"/>
<dbReference type="EMBL" id="JANRMS010001865">
    <property type="protein sequence ID" value="KAJ3525694.1"/>
    <property type="molecule type" value="Genomic_DNA"/>
</dbReference>
<sequence>MTDVVLPGETAAAAFKPEDEFVLEWGEEGSRTGVKVKAFVPDWLRKDRWKIPQLYADMVPRSAGSKSSFVSNGSCISIEALGLLSLIGSKPRLFNLRIVRDGVDEGNSFSYKNGQMRGSRAESSKDRQSVPWHDLFIVTRLAPERNIILHEVNLGGGTLNMQAYQG</sequence>
<keyword evidence="2" id="KW-1185">Reference proteome</keyword>
<dbReference type="Proteomes" id="UP001148629">
    <property type="component" value="Unassembled WGS sequence"/>
</dbReference>
<evidence type="ECO:0000313" key="1">
    <source>
        <dbReference type="EMBL" id="KAJ3525694.1"/>
    </source>
</evidence>